<keyword evidence="1" id="KW-1133">Transmembrane helix</keyword>
<organism evidence="2 3">
    <name type="scientific">Haloarcula nitratireducens</name>
    <dbReference type="NCBI Taxonomy" id="2487749"/>
    <lineage>
        <taxon>Archaea</taxon>
        <taxon>Methanobacteriati</taxon>
        <taxon>Methanobacteriota</taxon>
        <taxon>Stenosarchaea group</taxon>
        <taxon>Halobacteria</taxon>
        <taxon>Halobacteriales</taxon>
        <taxon>Haloarculaceae</taxon>
        <taxon>Haloarcula</taxon>
    </lineage>
</organism>
<dbReference type="Proteomes" id="UP001430455">
    <property type="component" value="Unassembled WGS sequence"/>
</dbReference>
<feature type="transmembrane region" description="Helical" evidence="1">
    <location>
        <begin position="88"/>
        <end position="112"/>
    </location>
</feature>
<evidence type="ECO:0008006" key="4">
    <source>
        <dbReference type="Google" id="ProtNLM"/>
    </source>
</evidence>
<evidence type="ECO:0000256" key="1">
    <source>
        <dbReference type="SAM" id="Phobius"/>
    </source>
</evidence>
<name>A0AAW4PFF8_9EURY</name>
<sequence>MYSRNHAILSAVTGAALLIATSPPVHPALVVAVAVVVGVGIDFDHFLVAYLNTGSTENVRRLLRNPLAAVTDQDSLFGETDLSHVQRLFSHVVIAGVAVGALWALSAPYWALVVGSTLYVHVLADLYADVKHYGRTADATQRRTES</sequence>
<keyword evidence="3" id="KW-1185">Reference proteome</keyword>
<protein>
    <recommendedName>
        <fullName evidence="4">Membrane-bound metal-dependent hydrolase</fullName>
    </recommendedName>
</protein>
<evidence type="ECO:0000313" key="3">
    <source>
        <dbReference type="Proteomes" id="UP001430455"/>
    </source>
</evidence>
<dbReference type="RefSeq" id="WP_220581732.1">
    <property type="nucleotide sequence ID" value="NZ_RKLT01000015.1"/>
</dbReference>
<keyword evidence="1" id="KW-0812">Transmembrane</keyword>
<keyword evidence="1" id="KW-0472">Membrane</keyword>
<gene>
    <name evidence="2" type="ORF">EGH23_19885</name>
</gene>
<reference evidence="2 3" key="1">
    <citation type="submission" date="2021-06" db="EMBL/GenBank/DDBJ databases">
        <title>Halomicroarcula sp. a new haloarchaeum isolated from saline soil.</title>
        <authorList>
            <person name="Duran-Viseras A."/>
            <person name="Sanchez-Porro C."/>
            <person name="Ventosa A."/>
        </authorList>
    </citation>
    <scope>NUCLEOTIDE SEQUENCE [LARGE SCALE GENOMIC DNA]</scope>
    <source>
        <strain evidence="2 3">F27</strain>
    </source>
</reference>
<comment type="caution">
    <text evidence="2">The sequence shown here is derived from an EMBL/GenBank/DDBJ whole genome shotgun (WGS) entry which is preliminary data.</text>
</comment>
<dbReference type="AlphaFoldDB" id="A0AAW4PFF8"/>
<evidence type="ECO:0000313" key="2">
    <source>
        <dbReference type="EMBL" id="MBX0297141.1"/>
    </source>
</evidence>
<accession>A0AAW4PFF8</accession>
<proteinExistence type="predicted"/>
<dbReference type="EMBL" id="RKLT01000015">
    <property type="protein sequence ID" value="MBX0297141.1"/>
    <property type="molecule type" value="Genomic_DNA"/>
</dbReference>